<accession>A0A6B8W538</accession>
<dbReference type="SMART" id="SM00867">
    <property type="entry name" value="YceI"/>
    <property type="match status" value="1"/>
</dbReference>
<organism evidence="3 4">
    <name type="scientific">Corynebacterium occultum</name>
    <dbReference type="NCBI Taxonomy" id="2675219"/>
    <lineage>
        <taxon>Bacteria</taxon>
        <taxon>Bacillati</taxon>
        <taxon>Actinomycetota</taxon>
        <taxon>Actinomycetes</taxon>
        <taxon>Mycobacteriales</taxon>
        <taxon>Corynebacteriaceae</taxon>
        <taxon>Corynebacterium</taxon>
    </lineage>
</organism>
<gene>
    <name evidence="3" type="ORF">COCCU_05560</name>
</gene>
<dbReference type="SUPFAM" id="SSF101874">
    <property type="entry name" value="YceI-like"/>
    <property type="match status" value="1"/>
</dbReference>
<dbReference type="Proteomes" id="UP000424462">
    <property type="component" value="Chromosome"/>
</dbReference>
<dbReference type="EMBL" id="CP046455">
    <property type="protein sequence ID" value="QGU07057.1"/>
    <property type="molecule type" value="Genomic_DNA"/>
</dbReference>
<dbReference type="RefSeq" id="WP_156230592.1">
    <property type="nucleotide sequence ID" value="NZ_CP046455.1"/>
</dbReference>
<dbReference type="InterPro" id="IPR036761">
    <property type="entry name" value="TTHA0802/YceI-like_sf"/>
</dbReference>
<dbReference type="PANTHER" id="PTHR34406">
    <property type="entry name" value="PROTEIN YCEI"/>
    <property type="match status" value="1"/>
</dbReference>
<feature type="domain" description="Lipid/polyisoprenoid-binding YceI-like" evidence="2">
    <location>
        <begin position="7"/>
        <end position="176"/>
    </location>
</feature>
<sequence length="179" mass="19468">MSNLNGTYVLDQSHTNINWVARHAMVTKVRGTFKDFEGSFTIDSENPENSSASVVIKAASTDSGNADRDAHTLGEDFFDVEKFPEITFQATSFTIANDHEGTVTGDLTIKGITKSVTLDVEVDGVEEDPFGNTRIGFEAKTKINRKDFGVDFQAPLKSGGMLVSEDVRIEVEASAIKQA</sequence>
<dbReference type="Gene3D" id="2.40.128.110">
    <property type="entry name" value="Lipid/polyisoprenoid-binding, YceI-like"/>
    <property type="match status" value="1"/>
</dbReference>
<dbReference type="Pfam" id="PF04264">
    <property type="entry name" value="YceI"/>
    <property type="match status" value="1"/>
</dbReference>
<name>A0A6B8W538_9CORY</name>
<dbReference type="AlphaFoldDB" id="A0A6B8W538"/>
<dbReference type="KEGG" id="cok:COCCU_05560"/>
<evidence type="ECO:0000313" key="3">
    <source>
        <dbReference type="EMBL" id="QGU07057.1"/>
    </source>
</evidence>
<keyword evidence="4" id="KW-1185">Reference proteome</keyword>
<proteinExistence type="inferred from homology"/>
<comment type="similarity">
    <text evidence="1">Belongs to the UPF0312 family.</text>
</comment>
<reference evidence="3 4" key="1">
    <citation type="submission" date="2019-11" db="EMBL/GenBank/DDBJ databases">
        <title>Complete genome sequence of Corynebacterium kalinowskii 1959, a novel Corynebacterium species isolated from soil of a small paddock in Vilsendorf, Germany.</title>
        <authorList>
            <person name="Schaffert L."/>
            <person name="Ruwe M."/>
            <person name="Milse J."/>
            <person name="Hanuschka K."/>
            <person name="Ortseifen V."/>
            <person name="Droste J."/>
            <person name="Brandt D."/>
            <person name="Schlueter L."/>
            <person name="Kutter Y."/>
            <person name="Vinke S."/>
            <person name="Viehoefer P."/>
            <person name="Jacob L."/>
            <person name="Luebke N.-C."/>
            <person name="Schulte-Berndt E."/>
            <person name="Hain C."/>
            <person name="Linder M."/>
            <person name="Schmidt P."/>
            <person name="Wollenschlaeger L."/>
            <person name="Luttermann T."/>
            <person name="Thieme E."/>
            <person name="Hassa J."/>
            <person name="Haak M."/>
            <person name="Wittchen M."/>
            <person name="Mentz A."/>
            <person name="Persicke M."/>
            <person name="Busche T."/>
            <person name="Ruckert C."/>
        </authorList>
    </citation>
    <scope>NUCLEOTIDE SEQUENCE [LARGE SCALE GENOMIC DNA]</scope>
    <source>
        <strain evidence="3 4">2039</strain>
    </source>
</reference>
<dbReference type="InterPro" id="IPR007372">
    <property type="entry name" value="Lipid/polyisoprenoid-bd_YceI"/>
</dbReference>
<dbReference type="PANTHER" id="PTHR34406:SF1">
    <property type="entry name" value="PROTEIN YCEI"/>
    <property type="match status" value="1"/>
</dbReference>
<evidence type="ECO:0000259" key="2">
    <source>
        <dbReference type="SMART" id="SM00867"/>
    </source>
</evidence>
<evidence type="ECO:0000313" key="4">
    <source>
        <dbReference type="Proteomes" id="UP000424462"/>
    </source>
</evidence>
<evidence type="ECO:0000256" key="1">
    <source>
        <dbReference type="ARBA" id="ARBA00008812"/>
    </source>
</evidence>
<protein>
    <recommendedName>
        <fullName evidence="2">Lipid/polyisoprenoid-binding YceI-like domain-containing protein</fullName>
    </recommendedName>
</protein>